<feature type="transmembrane region" description="Helical" evidence="7">
    <location>
        <begin position="91"/>
        <end position="112"/>
    </location>
</feature>
<keyword evidence="4 7" id="KW-1133">Transmembrane helix</keyword>
<evidence type="ECO:0000256" key="5">
    <source>
        <dbReference type="ARBA" id="ARBA00023136"/>
    </source>
</evidence>
<protein>
    <submittedName>
        <fullName evidence="8">ABC transporter permease</fullName>
    </submittedName>
</protein>
<evidence type="ECO:0000256" key="2">
    <source>
        <dbReference type="ARBA" id="ARBA00022475"/>
    </source>
</evidence>
<name>A0ABP9H721_9ACTN</name>
<keyword evidence="2" id="KW-1003">Cell membrane</keyword>
<gene>
    <name evidence="8" type="ORF">GCM10023205_28070</name>
</gene>
<comment type="caution">
    <text evidence="8">The sequence shown here is derived from an EMBL/GenBank/DDBJ whole genome shotgun (WGS) entry which is preliminary data.</text>
</comment>
<feature type="transmembrane region" description="Helical" evidence="7">
    <location>
        <begin position="292"/>
        <end position="325"/>
    </location>
</feature>
<dbReference type="Pfam" id="PF02653">
    <property type="entry name" value="BPD_transp_2"/>
    <property type="match status" value="1"/>
</dbReference>
<evidence type="ECO:0000256" key="7">
    <source>
        <dbReference type="SAM" id="Phobius"/>
    </source>
</evidence>
<dbReference type="CDD" id="cd06579">
    <property type="entry name" value="TM_PBP1_transp_AraH_like"/>
    <property type="match status" value="1"/>
</dbReference>
<sequence>MNRDVRDDPAADDPATDERFPDSPKTPRPAPAVDADRDVGGARRGPLGFLFAHAGASGARQHIALLVALALLFVIGLATKGDRFATSSNMVTILSLAAVVGVITVGMTFVIIGGGIDLSVGALIALSSVWSTTVATQDTGLFGMVFTAIVVGVVCGLLNGLLIAFGGLVAFIVTLAVSVSARGLAEQISDRKSQLVDVEGFLRIAEDKYFGIPMHVYLFLVVVVAGWIVLNRTTFGRRTFAVGGNPEAARLAGINVRLHTCLLYVVSGLCCGIASIMLTAQANTGASTHGQLYELDAIAAVVIGGTLLTGGFGSVVGSILGVLVFTTIQDLFILNNLASPIQQIAKGLIILAVLLIQRWGGVRRHMPA</sequence>
<dbReference type="PANTHER" id="PTHR32196">
    <property type="entry name" value="ABC TRANSPORTER PERMEASE PROTEIN YPHD-RELATED-RELATED"/>
    <property type="match status" value="1"/>
</dbReference>
<dbReference type="PANTHER" id="PTHR32196:SF72">
    <property type="entry name" value="RIBOSE IMPORT PERMEASE PROTEIN RBSC"/>
    <property type="match status" value="1"/>
</dbReference>
<comment type="subcellular location">
    <subcellularLocation>
        <location evidence="1">Cell membrane</location>
        <topology evidence="1">Multi-pass membrane protein</topology>
    </subcellularLocation>
</comment>
<reference evidence="9" key="1">
    <citation type="journal article" date="2019" name="Int. J. Syst. Evol. Microbiol.">
        <title>The Global Catalogue of Microorganisms (GCM) 10K type strain sequencing project: providing services to taxonomists for standard genome sequencing and annotation.</title>
        <authorList>
            <consortium name="The Broad Institute Genomics Platform"/>
            <consortium name="The Broad Institute Genome Sequencing Center for Infectious Disease"/>
            <person name="Wu L."/>
            <person name="Ma J."/>
        </authorList>
    </citation>
    <scope>NUCLEOTIDE SEQUENCE [LARGE SCALE GENOMIC DNA]</scope>
    <source>
        <strain evidence="9">JCM 17986</strain>
    </source>
</reference>
<keyword evidence="3 7" id="KW-0812">Transmembrane</keyword>
<feature type="transmembrane region" description="Helical" evidence="7">
    <location>
        <begin position="59"/>
        <end position="79"/>
    </location>
</feature>
<dbReference type="EMBL" id="BAABHS010000008">
    <property type="protein sequence ID" value="GAA4962649.1"/>
    <property type="molecule type" value="Genomic_DNA"/>
</dbReference>
<feature type="transmembrane region" description="Helical" evidence="7">
    <location>
        <begin position="168"/>
        <end position="185"/>
    </location>
</feature>
<evidence type="ECO:0000313" key="9">
    <source>
        <dbReference type="Proteomes" id="UP001500466"/>
    </source>
</evidence>
<evidence type="ECO:0000256" key="6">
    <source>
        <dbReference type="SAM" id="MobiDB-lite"/>
    </source>
</evidence>
<evidence type="ECO:0000256" key="3">
    <source>
        <dbReference type="ARBA" id="ARBA00022692"/>
    </source>
</evidence>
<evidence type="ECO:0000256" key="4">
    <source>
        <dbReference type="ARBA" id="ARBA00022989"/>
    </source>
</evidence>
<feature type="region of interest" description="Disordered" evidence="6">
    <location>
        <begin position="1"/>
        <end position="39"/>
    </location>
</feature>
<dbReference type="InterPro" id="IPR001851">
    <property type="entry name" value="ABC_transp_permease"/>
</dbReference>
<proteinExistence type="predicted"/>
<keyword evidence="5 7" id="KW-0472">Membrane</keyword>
<evidence type="ECO:0000313" key="8">
    <source>
        <dbReference type="EMBL" id="GAA4962649.1"/>
    </source>
</evidence>
<feature type="transmembrane region" description="Helical" evidence="7">
    <location>
        <begin position="262"/>
        <end position="280"/>
    </location>
</feature>
<organism evidence="8 9">
    <name type="scientific">Yinghuangia aomiensis</name>
    <dbReference type="NCBI Taxonomy" id="676205"/>
    <lineage>
        <taxon>Bacteria</taxon>
        <taxon>Bacillati</taxon>
        <taxon>Actinomycetota</taxon>
        <taxon>Actinomycetes</taxon>
        <taxon>Kitasatosporales</taxon>
        <taxon>Streptomycetaceae</taxon>
        <taxon>Yinghuangia</taxon>
    </lineage>
</organism>
<feature type="transmembrane region" description="Helical" evidence="7">
    <location>
        <begin position="142"/>
        <end position="162"/>
    </location>
</feature>
<evidence type="ECO:0000256" key="1">
    <source>
        <dbReference type="ARBA" id="ARBA00004651"/>
    </source>
</evidence>
<dbReference type="Proteomes" id="UP001500466">
    <property type="component" value="Unassembled WGS sequence"/>
</dbReference>
<keyword evidence="9" id="KW-1185">Reference proteome</keyword>
<feature type="transmembrane region" description="Helical" evidence="7">
    <location>
        <begin position="209"/>
        <end position="230"/>
    </location>
</feature>
<accession>A0ABP9H721</accession>